<name>A0A0G0X7P9_9BACT</name>
<dbReference type="AlphaFoldDB" id="A0A0G0X7P9"/>
<accession>A0A0G0X7P9</accession>
<feature type="non-terminal residue" evidence="2">
    <location>
        <position position="1"/>
    </location>
</feature>
<dbReference type="PANTHER" id="PTHR10683:SF40">
    <property type="entry name" value="FRUCTOSE-6-PHOSPHATE ALDOLASE 1-RELATED"/>
    <property type="match status" value="1"/>
</dbReference>
<dbReference type="GO" id="GO:0005975">
    <property type="term" value="P:carbohydrate metabolic process"/>
    <property type="evidence" value="ECO:0007669"/>
    <property type="project" value="InterPro"/>
</dbReference>
<evidence type="ECO:0000313" key="2">
    <source>
        <dbReference type="EMBL" id="KKS20970.1"/>
    </source>
</evidence>
<keyword evidence="1" id="KW-0704">Schiff base</keyword>
<dbReference type="Proteomes" id="UP000034371">
    <property type="component" value="Unassembled WGS sequence"/>
</dbReference>
<dbReference type="EMBL" id="LCBY01000046">
    <property type="protein sequence ID" value="KKS20970.1"/>
    <property type="molecule type" value="Genomic_DNA"/>
</dbReference>
<dbReference type="Pfam" id="PF00923">
    <property type="entry name" value="TAL_FSA"/>
    <property type="match status" value="1"/>
</dbReference>
<dbReference type="Gene3D" id="3.20.20.70">
    <property type="entry name" value="Aldolase class I"/>
    <property type="match status" value="1"/>
</dbReference>
<organism evidence="2 3">
    <name type="scientific">Candidatus Roizmanbacteria bacterium GW2011_GWC2_41_7</name>
    <dbReference type="NCBI Taxonomy" id="1618487"/>
    <lineage>
        <taxon>Bacteria</taxon>
        <taxon>Candidatus Roizmaniibacteriota</taxon>
    </lineage>
</organism>
<sequence>HAKKIVELCRKYKKEIPISFMVTETEPQKMLEQAKGFASELNYSNLNIKIPIGWQEMGVIKELEDSGIKVNVTVGMNEAQVALAASANPTYFSIFCCHIKDLGGDPFAVISNSKKLLEGTKTEIIVGSIRNGKDVVDCFSAGADIVTAPPVIFEQMAKHPETANTWKLFLDLYAKWGNN</sequence>
<evidence type="ECO:0000256" key="1">
    <source>
        <dbReference type="ARBA" id="ARBA00023270"/>
    </source>
</evidence>
<dbReference type="PANTHER" id="PTHR10683">
    <property type="entry name" value="TRANSALDOLASE"/>
    <property type="match status" value="1"/>
</dbReference>
<dbReference type="SUPFAM" id="SSF51569">
    <property type="entry name" value="Aldolase"/>
    <property type="match status" value="1"/>
</dbReference>
<protein>
    <submittedName>
        <fullName evidence="2">Putative Transaldolase</fullName>
    </submittedName>
</protein>
<evidence type="ECO:0000313" key="3">
    <source>
        <dbReference type="Proteomes" id="UP000034371"/>
    </source>
</evidence>
<reference evidence="2 3" key="1">
    <citation type="journal article" date="2015" name="Nature">
        <title>rRNA introns, odd ribosomes, and small enigmatic genomes across a large radiation of phyla.</title>
        <authorList>
            <person name="Brown C.T."/>
            <person name="Hug L.A."/>
            <person name="Thomas B.C."/>
            <person name="Sharon I."/>
            <person name="Castelle C.J."/>
            <person name="Singh A."/>
            <person name="Wilkins M.J."/>
            <person name="Williams K.H."/>
            <person name="Banfield J.F."/>
        </authorList>
    </citation>
    <scope>NUCLEOTIDE SEQUENCE [LARGE SCALE GENOMIC DNA]</scope>
</reference>
<gene>
    <name evidence="2" type="ORF">UU78_C0046G0001</name>
</gene>
<comment type="caution">
    <text evidence="2">The sequence shown here is derived from an EMBL/GenBank/DDBJ whole genome shotgun (WGS) entry which is preliminary data.</text>
</comment>
<proteinExistence type="predicted"/>
<dbReference type="InterPro" id="IPR001585">
    <property type="entry name" value="TAL/FSA"/>
</dbReference>
<dbReference type="InterPro" id="IPR013785">
    <property type="entry name" value="Aldolase_TIM"/>
</dbReference>